<dbReference type="InterPro" id="IPR001128">
    <property type="entry name" value="Cyt_P450"/>
</dbReference>
<keyword evidence="11 14" id="KW-0472">Membrane</keyword>
<dbReference type="GO" id="GO:0004497">
    <property type="term" value="F:monooxygenase activity"/>
    <property type="evidence" value="ECO:0007669"/>
    <property type="project" value="UniProtKB-KW"/>
</dbReference>
<dbReference type="EMBL" id="KL584706">
    <property type="protein sequence ID" value="KEQ75117.1"/>
    <property type="molecule type" value="Genomic_DNA"/>
</dbReference>
<sequence length="504" mass="57528">MDASQSLIARLSDVKWWSECFAKGLDIISILSVGFLLASLYISCHMVYNLYFHPLASFPGPFWARSSLLWRIYHSSGGRFHRRIYEQHKIHGSVFRVSPNELSFAGVNSWKAIYGHPAAGQATMIKAEFYDIYGSGFKSLCIGSERKPEKHSRMRKSLSAAFSTKALIEQEQIINGCVDAFVDRLGDGTSDNGINMTKWFEMVAFDILGEMAFGESFGCIDSGKPHFWSELIEEHLFFITVVDNLRRYPFFVTLGRWILPLTASLRDKHTGLSREKVAKRLSISEPRKDFMSHLIKKVQNGEMDREELTAHASTLVIAGGETVSTFLAASTFYLLKNPQHLRRLQTEIRGKFRSYGDIDATRAQQMPFLQAVISEGLRIYPPGSRGFPRVSTGGTIDGHYVPPGVDVYTSAWTVTHDEAYFKNPFTFDPERWLDPMSEEVKEASQPFSLGTRGCLGRNLILAKMHWRYDIALVNETLQWEEQSREHVMWTKPELFVRFQEHMSR</sequence>
<dbReference type="OrthoDB" id="1470350at2759"/>
<dbReference type="STRING" id="1043004.A0A074WZE4"/>
<dbReference type="AlphaFoldDB" id="A0A074WZE4"/>
<evidence type="ECO:0000256" key="7">
    <source>
        <dbReference type="ARBA" id="ARBA00022989"/>
    </source>
</evidence>
<keyword evidence="8 13" id="KW-0560">Oxidoreductase</keyword>
<feature type="transmembrane region" description="Helical" evidence="14">
    <location>
        <begin position="20"/>
        <end position="42"/>
    </location>
</feature>
<evidence type="ECO:0000256" key="4">
    <source>
        <dbReference type="ARBA" id="ARBA00022617"/>
    </source>
</evidence>
<dbReference type="FunFam" id="1.10.630.10:FF:000158">
    <property type="entry name" value="Cytochrome P450, putative (Eurofung)"/>
    <property type="match status" value="1"/>
</dbReference>
<dbReference type="InterPro" id="IPR036396">
    <property type="entry name" value="Cyt_P450_sf"/>
</dbReference>
<evidence type="ECO:0000256" key="10">
    <source>
        <dbReference type="ARBA" id="ARBA00023033"/>
    </source>
</evidence>
<dbReference type="PRINTS" id="PR00463">
    <property type="entry name" value="EP450I"/>
</dbReference>
<dbReference type="HOGENOM" id="CLU_001570_14_11_1"/>
<dbReference type="Gene3D" id="1.10.630.10">
    <property type="entry name" value="Cytochrome P450"/>
    <property type="match status" value="1"/>
</dbReference>
<dbReference type="GeneID" id="25414967"/>
<gene>
    <name evidence="15" type="ORF">M436DRAFT_71577</name>
</gene>
<comment type="subcellular location">
    <subcellularLocation>
        <location evidence="2">Membrane</location>
    </subcellularLocation>
</comment>
<dbReference type="PROSITE" id="PS00086">
    <property type="entry name" value="CYTOCHROME_P450"/>
    <property type="match status" value="1"/>
</dbReference>
<dbReference type="GO" id="GO:0016705">
    <property type="term" value="F:oxidoreductase activity, acting on paired donors, with incorporation or reduction of molecular oxygen"/>
    <property type="evidence" value="ECO:0007669"/>
    <property type="project" value="InterPro"/>
</dbReference>
<name>A0A074WZE4_9PEZI</name>
<protein>
    <submittedName>
        <fullName evidence="15">Putative cytochrome P450</fullName>
    </submittedName>
</protein>
<dbReference type="SUPFAM" id="SSF48264">
    <property type="entry name" value="Cytochrome P450"/>
    <property type="match status" value="1"/>
</dbReference>
<evidence type="ECO:0000256" key="6">
    <source>
        <dbReference type="ARBA" id="ARBA00022723"/>
    </source>
</evidence>
<dbReference type="PRINTS" id="PR00385">
    <property type="entry name" value="P450"/>
</dbReference>
<dbReference type="Pfam" id="PF00067">
    <property type="entry name" value="p450"/>
    <property type="match status" value="1"/>
</dbReference>
<keyword evidence="9 12" id="KW-0408">Iron</keyword>
<dbReference type="GO" id="GO:0005506">
    <property type="term" value="F:iron ion binding"/>
    <property type="evidence" value="ECO:0007669"/>
    <property type="project" value="InterPro"/>
</dbReference>
<comment type="cofactor">
    <cofactor evidence="1 12">
        <name>heme</name>
        <dbReference type="ChEBI" id="CHEBI:30413"/>
    </cofactor>
</comment>
<evidence type="ECO:0000256" key="5">
    <source>
        <dbReference type="ARBA" id="ARBA00022692"/>
    </source>
</evidence>
<evidence type="ECO:0000256" key="11">
    <source>
        <dbReference type="ARBA" id="ARBA00023136"/>
    </source>
</evidence>
<reference evidence="15 16" key="1">
    <citation type="journal article" date="2014" name="BMC Genomics">
        <title>Genome sequencing of four Aureobasidium pullulans varieties: biotechnological potential, stress tolerance, and description of new species.</title>
        <authorList>
            <person name="Gostin Ar C."/>
            <person name="Ohm R.A."/>
            <person name="Kogej T."/>
            <person name="Sonjak S."/>
            <person name="Turk M."/>
            <person name="Zajc J."/>
            <person name="Zalar P."/>
            <person name="Grube M."/>
            <person name="Sun H."/>
            <person name="Han J."/>
            <person name="Sharma A."/>
            <person name="Chiniquy J."/>
            <person name="Ngan C.Y."/>
            <person name="Lipzen A."/>
            <person name="Barry K."/>
            <person name="Grigoriev I.V."/>
            <person name="Gunde-Cimerman N."/>
        </authorList>
    </citation>
    <scope>NUCLEOTIDE SEQUENCE [LARGE SCALE GENOMIC DNA]</scope>
    <source>
        <strain evidence="15 16">CBS 147.97</strain>
    </source>
</reference>
<dbReference type="Proteomes" id="UP000027730">
    <property type="component" value="Unassembled WGS sequence"/>
</dbReference>
<dbReference type="RefSeq" id="XP_013429272.1">
    <property type="nucleotide sequence ID" value="XM_013573818.1"/>
</dbReference>
<feature type="binding site" description="axial binding residue" evidence="12">
    <location>
        <position position="454"/>
    </location>
    <ligand>
        <name>heme</name>
        <dbReference type="ChEBI" id="CHEBI:30413"/>
    </ligand>
    <ligandPart>
        <name>Fe</name>
        <dbReference type="ChEBI" id="CHEBI:18248"/>
    </ligandPart>
</feature>
<evidence type="ECO:0000313" key="16">
    <source>
        <dbReference type="Proteomes" id="UP000027730"/>
    </source>
</evidence>
<proteinExistence type="inferred from homology"/>
<accession>A0A074WZE4</accession>
<keyword evidence="6 12" id="KW-0479">Metal-binding</keyword>
<evidence type="ECO:0000256" key="3">
    <source>
        <dbReference type="ARBA" id="ARBA00010617"/>
    </source>
</evidence>
<keyword evidence="10 13" id="KW-0503">Monooxygenase</keyword>
<evidence type="ECO:0000256" key="12">
    <source>
        <dbReference type="PIRSR" id="PIRSR602401-1"/>
    </source>
</evidence>
<evidence type="ECO:0000256" key="8">
    <source>
        <dbReference type="ARBA" id="ARBA00023002"/>
    </source>
</evidence>
<evidence type="ECO:0000313" key="15">
    <source>
        <dbReference type="EMBL" id="KEQ75117.1"/>
    </source>
</evidence>
<dbReference type="GO" id="GO:0020037">
    <property type="term" value="F:heme binding"/>
    <property type="evidence" value="ECO:0007669"/>
    <property type="project" value="InterPro"/>
</dbReference>
<dbReference type="PANTHER" id="PTHR24305">
    <property type="entry name" value="CYTOCHROME P450"/>
    <property type="match status" value="1"/>
</dbReference>
<comment type="similarity">
    <text evidence="3 13">Belongs to the cytochrome P450 family.</text>
</comment>
<evidence type="ECO:0000256" key="14">
    <source>
        <dbReference type="SAM" id="Phobius"/>
    </source>
</evidence>
<keyword evidence="7 14" id="KW-1133">Transmembrane helix</keyword>
<dbReference type="InterPro" id="IPR002401">
    <property type="entry name" value="Cyt_P450_E_grp-I"/>
</dbReference>
<evidence type="ECO:0000256" key="1">
    <source>
        <dbReference type="ARBA" id="ARBA00001971"/>
    </source>
</evidence>
<dbReference type="CDD" id="cd11058">
    <property type="entry name" value="CYP60B-like"/>
    <property type="match status" value="1"/>
</dbReference>
<dbReference type="InterPro" id="IPR050121">
    <property type="entry name" value="Cytochrome_P450_monoxygenase"/>
</dbReference>
<keyword evidence="5 14" id="KW-0812">Transmembrane</keyword>
<dbReference type="PANTHER" id="PTHR24305:SF210">
    <property type="entry name" value="CYTOCHROME P450 MONOOXYGENASE ASQL-RELATED"/>
    <property type="match status" value="1"/>
</dbReference>
<evidence type="ECO:0000256" key="2">
    <source>
        <dbReference type="ARBA" id="ARBA00004370"/>
    </source>
</evidence>
<organism evidence="15 16">
    <name type="scientific">Aureobasidium namibiae CBS 147.97</name>
    <dbReference type="NCBI Taxonomy" id="1043004"/>
    <lineage>
        <taxon>Eukaryota</taxon>
        <taxon>Fungi</taxon>
        <taxon>Dikarya</taxon>
        <taxon>Ascomycota</taxon>
        <taxon>Pezizomycotina</taxon>
        <taxon>Dothideomycetes</taxon>
        <taxon>Dothideomycetidae</taxon>
        <taxon>Dothideales</taxon>
        <taxon>Saccotheciaceae</taxon>
        <taxon>Aureobasidium</taxon>
    </lineage>
</organism>
<dbReference type="GO" id="GO:0016020">
    <property type="term" value="C:membrane"/>
    <property type="evidence" value="ECO:0007669"/>
    <property type="project" value="UniProtKB-SubCell"/>
</dbReference>
<keyword evidence="4 12" id="KW-0349">Heme</keyword>
<evidence type="ECO:0000256" key="13">
    <source>
        <dbReference type="RuleBase" id="RU000461"/>
    </source>
</evidence>
<dbReference type="InterPro" id="IPR017972">
    <property type="entry name" value="Cyt_P450_CS"/>
</dbReference>
<evidence type="ECO:0000256" key="9">
    <source>
        <dbReference type="ARBA" id="ARBA00023004"/>
    </source>
</evidence>
<keyword evidence="16" id="KW-1185">Reference proteome</keyword>